<organism evidence="2 3">
    <name type="scientific">Triparma verrucosa</name>
    <dbReference type="NCBI Taxonomy" id="1606542"/>
    <lineage>
        <taxon>Eukaryota</taxon>
        <taxon>Sar</taxon>
        <taxon>Stramenopiles</taxon>
        <taxon>Ochrophyta</taxon>
        <taxon>Bolidophyceae</taxon>
        <taxon>Parmales</taxon>
        <taxon>Triparmaceae</taxon>
        <taxon>Triparma</taxon>
    </lineage>
</organism>
<protein>
    <submittedName>
        <fullName evidence="2">Uncharacterized protein</fullName>
    </submittedName>
</protein>
<feature type="transmembrane region" description="Helical" evidence="1">
    <location>
        <begin position="6"/>
        <end position="23"/>
    </location>
</feature>
<accession>A0A9W7F600</accession>
<gene>
    <name evidence="2" type="ORF">TrVE_jg9902</name>
</gene>
<reference evidence="3" key="1">
    <citation type="journal article" date="2023" name="Commun. Biol.">
        <title>Genome analysis of Parmales, the sister group of diatoms, reveals the evolutionary specialization of diatoms from phago-mixotrophs to photoautotrophs.</title>
        <authorList>
            <person name="Ban H."/>
            <person name="Sato S."/>
            <person name="Yoshikawa S."/>
            <person name="Yamada K."/>
            <person name="Nakamura Y."/>
            <person name="Ichinomiya M."/>
            <person name="Sato N."/>
            <person name="Blanc-Mathieu R."/>
            <person name="Endo H."/>
            <person name="Kuwata A."/>
            <person name="Ogata H."/>
        </authorList>
    </citation>
    <scope>NUCLEOTIDE SEQUENCE [LARGE SCALE GENOMIC DNA]</scope>
    <source>
        <strain evidence="3">NIES 3699</strain>
    </source>
</reference>
<dbReference type="Proteomes" id="UP001165160">
    <property type="component" value="Unassembled WGS sequence"/>
</dbReference>
<keyword evidence="1" id="KW-0472">Membrane</keyword>
<feature type="transmembrane region" description="Helical" evidence="1">
    <location>
        <begin position="35"/>
        <end position="57"/>
    </location>
</feature>
<evidence type="ECO:0000256" key="1">
    <source>
        <dbReference type="SAM" id="Phobius"/>
    </source>
</evidence>
<evidence type="ECO:0000313" key="3">
    <source>
        <dbReference type="Proteomes" id="UP001165160"/>
    </source>
</evidence>
<comment type="caution">
    <text evidence="2">The sequence shown here is derived from an EMBL/GenBank/DDBJ whole genome shotgun (WGS) entry which is preliminary data.</text>
</comment>
<name>A0A9W7F600_9STRA</name>
<keyword evidence="1" id="KW-0812">Transmembrane</keyword>
<keyword evidence="1" id="KW-1133">Transmembrane helix</keyword>
<keyword evidence="3" id="KW-1185">Reference proteome</keyword>
<evidence type="ECO:0000313" key="2">
    <source>
        <dbReference type="EMBL" id="GMI04569.1"/>
    </source>
</evidence>
<proteinExistence type="predicted"/>
<dbReference type="EMBL" id="BRXX01000318">
    <property type="protein sequence ID" value="GMI04569.1"/>
    <property type="molecule type" value="Genomic_DNA"/>
</dbReference>
<dbReference type="AlphaFoldDB" id="A0A9W7F600"/>
<sequence>MSWFELPFYAVPLLYVIFQFFFFRRLANQDQNLMNIVGICKVAIGAVGCWILFHLFVVPRYGNVLLFSVFEVPHFVKCPFEHNKCSDGDVDGWSVYHLLDHFIAGLLYPHVRWEATFVFLQSLLCETGELIGGERARFIVDPGVNLLGYLIGHFANRAYRYARPLDPPSRNLGPKPPESTILLSRDSFSSKLELI</sequence>